<dbReference type="Gene3D" id="2.60.40.10">
    <property type="entry name" value="Immunoglobulins"/>
    <property type="match status" value="1"/>
</dbReference>
<dbReference type="RefSeq" id="WP_301126472.1">
    <property type="nucleotide sequence ID" value="NZ_JAUHPV010000002.1"/>
</dbReference>
<evidence type="ECO:0000256" key="2">
    <source>
        <dbReference type="SAM" id="SignalP"/>
    </source>
</evidence>
<keyword evidence="1" id="KW-0812">Transmembrane</keyword>
<dbReference type="Proteomes" id="UP001172738">
    <property type="component" value="Unassembled WGS sequence"/>
</dbReference>
<comment type="caution">
    <text evidence="3">The sequence shown here is derived from an EMBL/GenBank/DDBJ whole genome shotgun (WGS) entry which is preliminary data.</text>
</comment>
<keyword evidence="1" id="KW-0472">Membrane</keyword>
<feature type="chain" id="PRO_5046823654" description="Ig-like domain (Group 3)" evidence="2">
    <location>
        <begin position="26"/>
        <end position="479"/>
    </location>
</feature>
<evidence type="ECO:0008006" key="5">
    <source>
        <dbReference type="Google" id="ProtNLM"/>
    </source>
</evidence>
<gene>
    <name evidence="3" type="ORF">QQX04_03930</name>
</gene>
<dbReference type="InterPro" id="IPR013783">
    <property type="entry name" value="Ig-like_fold"/>
</dbReference>
<protein>
    <recommendedName>
        <fullName evidence="5">Ig-like domain (Group 3)</fullName>
    </recommendedName>
</protein>
<keyword evidence="1" id="KW-1133">Transmembrane helix</keyword>
<proteinExistence type="predicted"/>
<dbReference type="EMBL" id="JAUHPV010000002">
    <property type="protein sequence ID" value="MDN4472142.1"/>
    <property type="molecule type" value="Genomic_DNA"/>
</dbReference>
<evidence type="ECO:0000256" key="1">
    <source>
        <dbReference type="SAM" id="Phobius"/>
    </source>
</evidence>
<accession>A0ABT8FZ66</accession>
<keyword evidence="4" id="KW-1185">Reference proteome</keyword>
<organism evidence="3 4">
    <name type="scientific">Demequina zhanjiangensis</name>
    <dbReference type="NCBI Taxonomy" id="3051659"/>
    <lineage>
        <taxon>Bacteria</taxon>
        <taxon>Bacillati</taxon>
        <taxon>Actinomycetota</taxon>
        <taxon>Actinomycetes</taxon>
        <taxon>Micrococcales</taxon>
        <taxon>Demequinaceae</taxon>
        <taxon>Demequina</taxon>
    </lineage>
</organism>
<sequence length="479" mass="47110">MKRRILTIATLALATVVLAPTAASAADWDISCPFPQNYTLTGDLDYSGISMSANCDYYVNLNGYTLRIGGVTMAPGSDATIVDTSGGGSFFSIAKYSTDAGVSIPMGSVLTIGSGVSFVATGGVDGAGIGGLSGQSAGTVVVESGATLVATGGANAAGIGGGNGGDGGTVLLEAGSDVTVTGGTSAFGAGLGGTAFGTLNVAGTLALPSGSLLIPDSEAGDEVTVTSTGLIAGPSGDETNGAALTGTGQIANSGIIALRSNLVAETLTVTDRAYAVTFDDQAGTTSMDRAFAPTFDAGYRTVPTPPSDTAWNTAADGSGDWFTSTTSLTADTFLYAVPDVFITFSAPPATTVDDGGSLTFSVAAQDHLGTPIDASAATVSSSNTADTVDGMTVTFHEPGTRTITVAYATGSTSTSVTVPTPELLPLSAPATAPAQTVATEQRDALAATGVSSTVQALLGAGSVLVVGGISLLLMQRRHG</sequence>
<feature type="transmembrane region" description="Helical" evidence="1">
    <location>
        <begin position="456"/>
        <end position="474"/>
    </location>
</feature>
<reference evidence="3" key="1">
    <citation type="submission" date="2023-06" db="EMBL/GenBank/DDBJ databases">
        <title>SYSU T00b26.</title>
        <authorList>
            <person name="Gao L."/>
            <person name="Fang B.-Z."/>
            <person name="Li W.-J."/>
        </authorList>
    </citation>
    <scope>NUCLEOTIDE SEQUENCE</scope>
    <source>
        <strain evidence="3">SYSU T00b26</strain>
    </source>
</reference>
<evidence type="ECO:0000313" key="4">
    <source>
        <dbReference type="Proteomes" id="UP001172738"/>
    </source>
</evidence>
<keyword evidence="2" id="KW-0732">Signal</keyword>
<evidence type="ECO:0000313" key="3">
    <source>
        <dbReference type="EMBL" id="MDN4472142.1"/>
    </source>
</evidence>
<name>A0ABT8FZ66_9MICO</name>
<feature type="signal peptide" evidence="2">
    <location>
        <begin position="1"/>
        <end position="25"/>
    </location>
</feature>